<evidence type="ECO:0000313" key="2">
    <source>
        <dbReference type="Proteomes" id="UP000886501"/>
    </source>
</evidence>
<gene>
    <name evidence="1" type="ORF">BDM02DRAFT_3182877</name>
</gene>
<reference evidence="1" key="2">
    <citation type="journal article" date="2020" name="Nat. Commun.">
        <title>Large-scale genome sequencing of mycorrhizal fungi provides insights into the early evolution of symbiotic traits.</title>
        <authorList>
            <person name="Miyauchi S."/>
            <person name="Kiss E."/>
            <person name="Kuo A."/>
            <person name="Drula E."/>
            <person name="Kohler A."/>
            <person name="Sanchez-Garcia M."/>
            <person name="Morin E."/>
            <person name="Andreopoulos B."/>
            <person name="Barry K.W."/>
            <person name="Bonito G."/>
            <person name="Buee M."/>
            <person name="Carver A."/>
            <person name="Chen C."/>
            <person name="Cichocki N."/>
            <person name="Clum A."/>
            <person name="Culley D."/>
            <person name="Crous P.W."/>
            <person name="Fauchery L."/>
            <person name="Girlanda M."/>
            <person name="Hayes R.D."/>
            <person name="Keri Z."/>
            <person name="LaButti K."/>
            <person name="Lipzen A."/>
            <person name="Lombard V."/>
            <person name="Magnuson J."/>
            <person name="Maillard F."/>
            <person name="Murat C."/>
            <person name="Nolan M."/>
            <person name="Ohm R.A."/>
            <person name="Pangilinan J."/>
            <person name="Pereira M.F."/>
            <person name="Perotto S."/>
            <person name="Peter M."/>
            <person name="Pfister S."/>
            <person name="Riley R."/>
            <person name="Sitrit Y."/>
            <person name="Stielow J.B."/>
            <person name="Szollosi G."/>
            <person name="Zifcakova L."/>
            <person name="Stursova M."/>
            <person name="Spatafora J.W."/>
            <person name="Tedersoo L."/>
            <person name="Vaario L.M."/>
            <person name="Yamada A."/>
            <person name="Yan M."/>
            <person name="Wang P."/>
            <person name="Xu J."/>
            <person name="Bruns T."/>
            <person name="Baldrian P."/>
            <person name="Vilgalys R."/>
            <person name="Dunand C."/>
            <person name="Henrissat B."/>
            <person name="Grigoriev I.V."/>
            <person name="Hibbett D."/>
            <person name="Nagy L.G."/>
            <person name="Martin F.M."/>
        </authorList>
    </citation>
    <scope>NUCLEOTIDE SEQUENCE</scope>
    <source>
        <strain evidence="1">P2</strain>
    </source>
</reference>
<name>A0ACB6ZUX3_THEGA</name>
<organism evidence="1 2">
    <name type="scientific">Thelephora ganbajun</name>
    <name type="common">Ganba fungus</name>
    <dbReference type="NCBI Taxonomy" id="370292"/>
    <lineage>
        <taxon>Eukaryota</taxon>
        <taxon>Fungi</taxon>
        <taxon>Dikarya</taxon>
        <taxon>Basidiomycota</taxon>
        <taxon>Agaricomycotina</taxon>
        <taxon>Agaricomycetes</taxon>
        <taxon>Thelephorales</taxon>
        <taxon>Thelephoraceae</taxon>
        <taxon>Thelephora</taxon>
    </lineage>
</organism>
<comment type="caution">
    <text evidence="1">The sequence shown here is derived from an EMBL/GenBank/DDBJ whole genome shotgun (WGS) entry which is preliminary data.</text>
</comment>
<dbReference type="EMBL" id="MU117964">
    <property type="protein sequence ID" value="KAF9653347.1"/>
    <property type="molecule type" value="Genomic_DNA"/>
</dbReference>
<evidence type="ECO:0000313" key="1">
    <source>
        <dbReference type="EMBL" id="KAF9653347.1"/>
    </source>
</evidence>
<keyword evidence="2" id="KW-1185">Reference proteome</keyword>
<proteinExistence type="predicted"/>
<accession>A0ACB6ZUX3</accession>
<dbReference type="Proteomes" id="UP000886501">
    <property type="component" value="Unassembled WGS sequence"/>
</dbReference>
<reference evidence="1" key="1">
    <citation type="submission" date="2019-10" db="EMBL/GenBank/DDBJ databases">
        <authorList>
            <consortium name="DOE Joint Genome Institute"/>
            <person name="Kuo A."/>
            <person name="Miyauchi S."/>
            <person name="Kiss E."/>
            <person name="Drula E."/>
            <person name="Kohler A."/>
            <person name="Sanchez-Garcia M."/>
            <person name="Andreopoulos B."/>
            <person name="Barry K.W."/>
            <person name="Bonito G."/>
            <person name="Buee M."/>
            <person name="Carver A."/>
            <person name="Chen C."/>
            <person name="Cichocki N."/>
            <person name="Clum A."/>
            <person name="Culley D."/>
            <person name="Crous P.W."/>
            <person name="Fauchery L."/>
            <person name="Girlanda M."/>
            <person name="Hayes R."/>
            <person name="Keri Z."/>
            <person name="Labutti K."/>
            <person name="Lipzen A."/>
            <person name="Lombard V."/>
            <person name="Magnuson J."/>
            <person name="Maillard F."/>
            <person name="Morin E."/>
            <person name="Murat C."/>
            <person name="Nolan M."/>
            <person name="Ohm R."/>
            <person name="Pangilinan J."/>
            <person name="Pereira M."/>
            <person name="Perotto S."/>
            <person name="Peter M."/>
            <person name="Riley R."/>
            <person name="Sitrit Y."/>
            <person name="Stielow B."/>
            <person name="Szollosi G."/>
            <person name="Zifcakova L."/>
            <person name="Stursova M."/>
            <person name="Spatafora J.W."/>
            <person name="Tedersoo L."/>
            <person name="Vaario L.-M."/>
            <person name="Yamada A."/>
            <person name="Yan M."/>
            <person name="Wang P."/>
            <person name="Xu J."/>
            <person name="Bruns T."/>
            <person name="Baldrian P."/>
            <person name="Vilgalys R."/>
            <person name="Henrissat B."/>
            <person name="Grigoriev I.V."/>
            <person name="Hibbett D."/>
            <person name="Nagy L.G."/>
            <person name="Martin F.M."/>
        </authorList>
    </citation>
    <scope>NUCLEOTIDE SEQUENCE</scope>
    <source>
        <strain evidence="1">P2</strain>
    </source>
</reference>
<sequence>MNKFMAISITLDQVLPQDLLEETTVDLISNIPREEIVYFRAHDKHTAMGDISAQFPHLKTLHLVGVPLSAAFPKPTLDNHGKILPSLQHITLDWVVVHNNDWNLLKNFLSSRAFSGSEVDTLEIIGSYDMHPRIFRSIEGKVRKFRAPRASSY</sequence>
<protein>
    <submittedName>
        <fullName evidence="1">Uncharacterized protein</fullName>
    </submittedName>
</protein>